<dbReference type="BioCyc" id="CNIT1237085:G1324-2003-MONOMER"/>
<dbReference type="STRING" id="1237085.Ngar_c20050"/>
<evidence type="ECO:0008006" key="4">
    <source>
        <dbReference type="Google" id="ProtNLM"/>
    </source>
</evidence>
<dbReference type="KEGG" id="nga:Ngar_c20050"/>
<dbReference type="RefSeq" id="WP_015019472.1">
    <property type="nucleotide sequence ID" value="NC_018719.1"/>
</dbReference>
<evidence type="ECO:0000256" key="1">
    <source>
        <dbReference type="SAM" id="Phobius"/>
    </source>
</evidence>
<dbReference type="InParanoid" id="K0IKH6"/>
<reference evidence="2 3" key="1">
    <citation type="journal article" date="2012" name="Environ. Microbiol.">
        <title>The genome of the ammonia-oxidizing Candidatus Nitrososphaera gargensis: insights into metabolic versatility and environmental adaptations.</title>
        <authorList>
            <person name="Spang A."/>
            <person name="Poehlein A."/>
            <person name="Offre P."/>
            <person name="Zumbragel S."/>
            <person name="Haider S."/>
            <person name="Rychlik N."/>
            <person name="Nowka B."/>
            <person name="Schmeisser C."/>
            <person name="Lebedeva E.V."/>
            <person name="Rattei T."/>
            <person name="Bohm C."/>
            <person name="Schmid M."/>
            <person name="Galushko A."/>
            <person name="Hatzenpichler R."/>
            <person name="Weinmaier T."/>
            <person name="Daniel R."/>
            <person name="Schleper C."/>
            <person name="Spieck E."/>
            <person name="Streit W."/>
            <person name="Wagner M."/>
        </authorList>
    </citation>
    <scope>NUCLEOTIDE SEQUENCE [LARGE SCALE GENOMIC DNA]</scope>
    <source>
        <strain evidence="3">Ga9.2</strain>
    </source>
</reference>
<feature type="transmembrane region" description="Helical" evidence="1">
    <location>
        <begin position="59"/>
        <end position="78"/>
    </location>
</feature>
<dbReference type="HOGENOM" id="CLU_2406455_0_0_2"/>
<name>K0IKH6_NITGG</name>
<accession>K0IKH6</accession>
<evidence type="ECO:0000313" key="3">
    <source>
        <dbReference type="Proteomes" id="UP000008037"/>
    </source>
</evidence>
<protein>
    <recommendedName>
        <fullName evidence="4">Transmembrane protein</fullName>
    </recommendedName>
</protein>
<keyword evidence="1" id="KW-0472">Membrane</keyword>
<sequence length="92" mass="9796">MNKTTVLVGISFIVAAVVLVTMGFLEWFAHENCMEIIRAFERGESNVLPACPPEPSGKFLIAALPVGIGGAVILVMGVKNRSLLSSPKPQSK</sequence>
<gene>
    <name evidence="2" type="ordered locus">Ngar_c20050</name>
</gene>
<organism evidence="2 3">
    <name type="scientific">Nitrososphaera gargensis (strain Ga9.2)</name>
    <dbReference type="NCBI Taxonomy" id="1237085"/>
    <lineage>
        <taxon>Archaea</taxon>
        <taxon>Nitrososphaerota</taxon>
        <taxon>Nitrososphaeria</taxon>
        <taxon>Nitrososphaerales</taxon>
        <taxon>Nitrososphaeraceae</taxon>
        <taxon>Nitrososphaera</taxon>
    </lineage>
</organism>
<dbReference type="Proteomes" id="UP000008037">
    <property type="component" value="Chromosome"/>
</dbReference>
<keyword evidence="3" id="KW-1185">Reference proteome</keyword>
<keyword evidence="1" id="KW-0812">Transmembrane</keyword>
<dbReference type="GeneID" id="13795868"/>
<dbReference type="EMBL" id="CP002408">
    <property type="protein sequence ID" value="AFU58937.1"/>
    <property type="molecule type" value="Genomic_DNA"/>
</dbReference>
<evidence type="ECO:0000313" key="2">
    <source>
        <dbReference type="EMBL" id="AFU58937.1"/>
    </source>
</evidence>
<feature type="transmembrane region" description="Helical" evidence="1">
    <location>
        <begin position="7"/>
        <end position="25"/>
    </location>
</feature>
<dbReference type="AlphaFoldDB" id="K0IKH6"/>
<keyword evidence="1" id="KW-1133">Transmembrane helix</keyword>
<proteinExistence type="predicted"/>